<keyword evidence="5" id="KW-1185">Reference proteome</keyword>
<organism evidence="4 5">
    <name type="scientific">Exophiala xenobiotica</name>
    <dbReference type="NCBI Taxonomy" id="348802"/>
    <lineage>
        <taxon>Eukaryota</taxon>
        <taxon>Fungi</taxon>
        <taxon>Dikarya</taxon>
        <taxon>Ascomycota</taxon>
        <taxon>Pezizomycotina</taxon>
        <taxon>Eurotiomycetes</taxon>
        <taxon>Chaetothyriomycetidae</taxon>
        <taxon>Chaetothyriales</taxon>
        <taxon>Herpotrichiellaceae</taxon>
        <taxon>Exophiala</taxon>
    </lineage>
</organism>
<proteinExistence type="predicted"/>
<evidence type="ECO:0000313" key="5">
    <source>
        <dbReference type="Proteomes" id="UP000054342"/>
    </source>
</evidence>
<dbReference type="Gene3D" id="3.50.50.60">
    <property type="entry name" value="FAD/NAD(P)-binding domain"/>
    <property type="match status" value="2"/>
</dbReference>
<name>A0A0D2EYM5_9EURO</name>
<dbReference type="OrthoDB" id="417877at2759"/>
<dbReference type="SUPFAM" id="SSF51905">
    <property type="entry name" value="FAD/NAD(P)-binding domain"/>
    <property type="match status" value="1"/>
</dbReference>
<dbReference type="PRINTS" id="PR00419">
    <property type="entry name" value="ADXRDTASE"/>
</dbReference>
<dbReference type="PANTHER" id="PTHR46720:SF3">
    <property type="entry name" value="FAD-BINDING DOMAIN-CONTAINING PROTEIN-RELATED"/>
    <property type="match status" value="1"/>
</dbReference>
<dbReference type="GO" id="GO:0016491">
    <property type="term" value="F:oxidoreductase activity"/>
    <property type="evidence" value="ECO:0007669"/>
    <property type="project" value="UniProtKB-KW"/>
</dbReference>
<evidence type="ECO:0008006" key="6">
    <source>
        <dbReference type="Google" id="ProtNLM"/>
    </source>
</evidence>
<evidence type="ECO:0000256" key="3">
    <source>
        <dbReference type="ARBA" id="ARBA00023002"/>
    </source>
</evidence>
<keyword evidence="3" id="KW-0560">Oxidoreductase</keyword>
<protein>
    <recommendedName>
        <fullName evidence="6">FAD-binding domain-containing protein</fullName>
    </recommendedName>
</protein>
<dbReference type="STRING" id="348802.A0A0D2EYM5"/>
<dbReference type="RefSeq" id="XP_013321427.1">
    <property type="nucleotide sequence ID" value="XM_013465973.1"/>
</dbReference>
<dbReference type="AlphaFoldDB" id="A0A0D2EYM5"/>
<accession>A0A0D2EYM5</accession>
<dbReference type="HOGENOM" id="CLU_009665_6_4_1"/>
<dbReference type="InterPro" id="IPR036188">
    <property type="entry name" value="FAD/NAD-bd_sf"/>
</dbReference>
<evidence type="ECO:0000313" key="4">
    <source>
        <dbReference type="EMBL" id="KIW60843.1"/>
    </source>
</evidence>
<dbReference type="EMBL" id="KN847317">
    <property type="protein sequence ID" value="KIW60843.1"/>
    <property type="molecule type" value="Genomic_DNA"/>
</dbReference>
<reference evidence="4 5" key="1">
    <citation type="submission" date="2015-01" db="EMBL/GenBank/DDBJ databases">
        <title>The Genome Sequence of Exophiala xenobiotica CBS118157.</title>
        <authorList>
            <consortium name="The Broad Institute Genomics Platform"/>
            <person name="Cuomo C."/>
            <person name="de Hoog S."/>
            <person name="Gorbushina A."/>
            <person name="Stielow B."/>
            <person name="Teixiera M."/>
            <person name="Abouelleil A."/>
            <person name="Chapman S.B."/>
            <person name="Priest M."/>
            <person name="Young S.K."/>
            <person name="Wortman J."/>
            <person name="Nusbaum C."/>
            <person name="Birren B."/>
        </authorList>
    </citation>
    <scope>NUCLEOTIDE SEQUENCE [LARGE SCALE GENOMIC DNA]</scope>
    <source>
        <strain evidence="4 5">CBS 118157</strain>
    </source>
</reference>
<sequence length="365" mass="40080">MGSYQPATTVAIIGGGPAGLAAAISLSKLPFLSTTLYERNPEPREVGAGISLSYNAWKVLDLLGAADGVKGSSKADTRSRNGYTGEVLLLQPHPENGDLDPRGSIRARRTRLQSGLLEKVPDGVIKYGKKLISAQDAGPEGVRLSFEDGTEALADLVIGADGDPEDALSRPRDPFHRKHGMAHPCSEIISHTHTGRHQWDIMVQYDQRVRDAIAAVPQGAWKEFASYAGPGPERITGWDKVVLIGDASHPLHGAFGSGATFGMEDGWVLAQALELEHSRGSERLVRDTLQIFEEIRLPYYQRMYLDSQRTSVKNADEEEKTINEILEARFKAFGIGQESKLNWIYKHDIGKVWSDYLKGIKEVHS</sequence>
<dbReference type="Proteomes" id="UP000054342">
    <property type="component" value="Unassembled WGS sequence"/>
</dbReference>
<gene>
    <name evidence="4" type="ORF">PV05_01029</name>
</gene>
<evidence type="ECO:0000256" key="2">
    <source>
        <dbReference type="ARBA" id="ARBA00022827"/>
    </source>
</evidence>
<dbReference type="GeneID" id="25322937"/>
<evidence type="ECO:0000256" key="1">
    <source>
        <dbReference type="ARBA" id="ARBA00022630"/>
    </source>
</evidence>
<dbReference type="PANTHER" id="PTHR46720">
    <property type="entry name" value="HYDROXYLASE, PUTATIVE (AFU_ORTHOLOGUE AFUA_3G01460)-RELATED"/>
    <property type="match status" value="1"/>
</dbReference>
<keyword evidence="1" id="KW-0285">Flavoprotein</keyword>
<dbReference type="GO" id="GO:0044550">
    <property type="term" value="P:secondary metabolite biosynthetic process"/>
    <property type="evidence" value="ECO:0007669"/>
    <property type="project" value="TreeGrafter"/>
</dbReference>
<dbReference type="InterPro" id="IPR051104">
    <property type="entry name" value="FAD_monoxygenase"/>
</dbReference>
<keyword evidence="2" id="KW-0274">FAD</keyword>